<accession>A0A1L9TS68</accession>
<dbReference type="PANTHER" id="PTHR45626">
    <property type="entry name" value="TRANSCRIPTION TERMINATION FACTOR 2-RELATED"/>
    <property type="match status" value="1"/>
</dbReference>
<keyword evidence="2" id="KW-0378">Hydrolase</keyword>
<dbReference type="InterPro" id="IPR038718">
    <property type="entry name" value="SNF2-like_sf"/>
</dbReference>
<feature type="coiled-coil region" evidence="5">
    <location>
        <begin position="140"/>
        <end position="179"/>
    </location>
</feature>
<dbReference type="EMBL" id="KV878583">
    <property type="protein sequence ID" value="OJJ62133.1"/>
    <property type="molecule type" value="Genomic_DNA"/>
</dbReference>
<sequence length="1118" mass="127843">MAELQLSQKPLPDPIILAAAKARKLPEYARPARDHARQSIRQGTTDSGSQVQLPGAFAENDNFHAFPPLPAIDFKGLPEVEDVDMLDVFAGPSTNHVTVSPQEDTGLDEAEIEEFESVQRWFNSIANPTLEHRVLYGAAKRKLEIHKKTYESRKALQEQEQLEQAAQNEQDIVQKVDNELFVHHDSAYQDPVYKLLELNEQPIENNVKQIMPAPPPPRIKKKKLSHRISAAEKRKSMEVGFEPIHERLQEKNNRKRGSRKRKNTSSSCEDDNGIKKKKNKSTDDNTIMPLNLKTNVVEEAHASSALPGPATFHARNRKDAMAQLISSIPCKDREAAMDDKTRLRDALRKFTKPVRPDSEGGWRMKGLKTSLYNYQVLGCAFMRERENSPEEPRGGILADVMGIGKTFEALVNILDGHSLDPEDPTQTTLLIVPSHLTKHWMDQMRKHCEKGAIGRVIEYHSGSRLSTLDDVEDLQRYSIVVTTYQEIRASYPSFKPPKELSNEKTLREQWSQIYEENRGLLHRIKFHRIVLDEAHTIKNWKSSVSIGVRGLVGQHKWLLSGTPVMNYNEEFYPLLSFLDVPGIKNHTEFISYYRDTNLGNERLSNLLRAYMCRRTHASRLFALPIIRLPDIMESKIEVEFSEAEWVIYQAIAQGFFENINELGSEPNFKAAQCRCCLTMILRLRMFCSHPLTVQHLLKHLLDSDDTLIGELHRISQNGNTRHTDPSKQIYSWLVAAKNDYENLVKERREEQLDQISNNHIFTNNPALIGRFHELMRRLDQEEDCIERYDRTVCPNCDLFSDKTVVTSCLHLYCEECFIELQMAADNVGTVPGSLEKPKPRCQKCTNFIEEATRCGLPEKVVLEKPTTLQTRRQTIGDLITGKGKARKNGNPEADDEDKDWIRACGARMPGAKLNKIRKIIKDWKRSSKDTKVVIFSQFTDFIRILADMCQEERWGFRCLSGKMRIPARHSSLQDFEKNPEITILIVSLHTGGTGLDMTVAHKCILVDLWWNEAIQNQAFCRLLRHGQTKNVECVKMIVQGSIDEYMLDLQTKKTEDIKSTMGDDILKKRDTVITLLKLFADVDEDGSGRLFVRPKAGRNRRGKLKEALSLGKSHNMGK</sequence>
<evidence type="ECO:0000256" key="3">
    <source>
        <dbReference type="ARBA" id="ARBA00022806"/>
    </source>
</evidence>
<dbReference type="InterPro" id="IPR014001">
    <property type="entry name" value="Helicase_ATP-bd"/>
</dbReference>
<feature type="compositionally biased region" description="Basic and acidic residues" evidence="6">
    <location>
        <begin position="229"/>
        <end position="252"/>
    </location>
</feature>
<dbReference type="CDD" id="cd18008">
    <property type="entry name" value="DEXDc_SHPRH-like"/>
    <property type="match status" value="1"/>
</dbReference>
<dbReference type="PANTHER" id="PTHR45626:SF17">
    <property type="entry name" value="HELICASE-LIKE TRANSCRIPTION FACTOR"/>
    <property type="match status" value="1"/>
</dbReference>
<evidence type="ECO:0000256" key="2">
    <source>
        <dbReference type="ARBA" id="ARBA00022801"/>
    </source>
</evidence>
<dbReference type="GO" id="GO:0006281">
    <property type="term" value="P:DNA repair"/>
    <property type="evidence" value="ECO:0007669"/>
    <property type="project" value="TreeGrafter"/>
</dbReference>
<keyword evidence="5" id="KW-0175">Coiled coil</keyword>
<name>A0A1L9TS68_9EURO</name>
<dbReference type="GO" id="GO:0008094">
    <property type="term" value="F:ATP-dependent activity, acting on DNA"/>
    <property type="evidence" value="ECO:0007669"/>
    <property type="project" value="TreeGrafter"/>
</dbReference>
<dbReference type="GeneID" id="63756588"/>
<feature type="domain" description="Helicase C-terminal" evidence="8">
    <location>
        <begin position="915"/>
        <end position="1073"/>
    </location>
</feature>
<dbReference type="InterPro" id="IPR001650">
    <property type="entry name" value="Helicase_C-like"/>
</dbReference>
<dbReference type="VEuPathDB" id="FungiDB:ASPSYDRAFT_129036"/>
<dbReference type="InterPro" id="IPR050628">
    <property type="entry name" value="SNF2_RAD54_helicase_TF"/>
</dbReference>
<evidence type="ECO:0000259" key="8">
    <source>
        <dbReference type="PROSITE" id="PS51194"/>
    </source>
</evidence>
<dbReference type="SMART" id="SM00490">
    <property type="entry name" value="HELICc"/>
    <property type="match status" value="1"/>
</dbReference>
<keyword evidence="10" id="KW-1185">Reference proteome</keyword>
<keyword evidence="3" id="KW-0347">Helicase</keyword>
<dbReference type="PROSITE" id="PS51194">
    <property type="entry name" value="HELICASE_CTER"/>
    <property type="match status" value="1"/>
</dbReference>
<evidence type="ECO:0000313" key="10">
    <source>
        <dbReference type="Proteomes" id="UP000184356"/>
    </source>
</evidence>
<evidence type="ECO:0000256" key="5">
    <source>
        <dbReference type="SAM" id="Coils"/>
    </source>
</evidence>
<protein>
    <submittedName>
        <fullName evidence="9">Uncharacterized protein</fullName>
    </submittedName>
</protein>
<feature type="compositionally biased region" description="Basic and acidic residues" evidence="6">
    <location>
        <begin position="27"/>
        <end position="37"/>
    </location>
</feature>
<organism evidence="9 10">
    <name type="scientific">Aspergillus sydowii CBS 593.65</name>
    <dbReference type="NCBI Taxonomy" id="1036612"/>
    <lineage>
        <taxon>Eukaryota</taxon>
        <taxon>Fungi</taxon>
        <taxon>Dikarya</taxon>
        <taxon>Ascomycota</taxon>
        <taxon>Pezizomycotina</taxon>
        <taxon>Eurotiomycetes</taxon>
        <taxon>Eurotiomycetidae</taxon>
        <taxon>Eurotiales</taxon>
        <taxon>Aspergillaceae</taxon>
        <taxon>Aspergillus</taxon>
        <taxon>Aspergillus subgen. Nidulantes</taxon>
    </lineage>
</organism>
<feature type="domain" description="Helicase ATP-binding" evidence="7">
    <location>
        <begin position="386"/>
        <end position="581"/>
    </location>
</feature>
<dbReference type="RefSeq" id="XP_040705939.1">
    <property type="nucleotide sequence ID" value="XM_040840515.1"/>
</dbReference>
<dbReference type="AlphaFoldDB" id="A0A1L9TS68"/>
<evidence type="ECO:0000256" key="1">
    <source>
        <dbReference type="ARBA" id="ARBA00022741"/>
    </source>
</evidence>
<dbReference type="GO" id="GO:0016787">
    <property type="term" value="F:hydrolase activity"/>
    <property type="evidence" value="ECO:0007669"/>
    <property type="project" value="UniProtKB-KW"/>
</dbReference>
<dbReference type="GO" id="GO:0005524">
    <property type="term" value="F:ATP binding"/>
    <property type="evidence" value="ECO:0007669"/>
    <property type="project" value="UniProtKB-KW"/>
</dbReference>
<feature type="region of interest" description="Disordered" evidence="6">
    <location>
        <begin position="27"/>
        <end position="54"/>
    </location>
</feature>
<feature type="region of interest" description="Disordered" evidence="6">
    <location>
        <begin position="207"/>
        <end position="287"/>
    </location>
</feature>
<dbReference type="GO" id="GO:0004386">
    <property type="term" value="F:helicase activity"/>
    <property type="evidence" value="ECO:0007669"/>
    <property type="project" value="UniProtKB-KW"/>
</dbReference>
<dbReference type="GO" id="GO:0005634">
    <property type="term" value="C:nucleus"/>
    <property type="evidence" value="ECO:0007669"/>
    <property type="project" value="TreeGrafter"/>
</dbReference>
<dbReference type="InterPro" id="IPR000330">
    <property type="entry name" value="SNF2_N"/>
</dbReference>
<evidence type="ECO:0000313" key="9">
    <source>
        <dbReference type="EMBL" id="OJJ62133.1"/>
    </source>
</evidence>
<proteinExistence type="predicted"/>
<dbReference type="InterPro" id="IPR049730">
    <property type="entry name" value="SNF2/RAD54-like_C"/>
</dbReference>
<keyword evidence="1" id="KW-0547">Nucleotide-binding</keyword>
<dbReference type="Proteomes" id="UP000184356">
    <property type="component" value="Unassembled WGS sequence"/>
</dbReference>
<feature type="compositionally biased region" description="Polar residues" evidence="6">
    <location>
        <begin position="39"/>
        <end position="52"/>
    </location>
</feature>
<dbReference type="CDD" id="cd18793">
    <property type="entry name" value="SF2_C_SNF"/>
    <property type="match status" value="1"/>
</dbReference>
<evidence type="ECO:0000256" key="6">
    <source>
        <dbReference type="SAM" id="MobiDB-lite"/>
    </source>
</evidence>
<dbReference type="Gene3D" id="3.40.50.300">
    <property type="entry name" value="P-loop containing nucleotide triphosphate hydrolases"/>
    <property type="match status" value="1"/>
</dbReference>
<keyword evidence="4" id="KW-0067">ATP-binding</keyword>
<gene>
    <name evidence="9" type="ORF">ASPSYDRAFT_129036</name>
</gene>
<dbReference type="SMART" id="SM00487">
    <property type="entry name" value="DEXDc"/>
    <property type="match status" value="1"/>
</dbReference>
<dbReference type="SUPFAM" id="SSF52540">
    <property type="entry name" value="P-loop containing nucleoside triphosphate hydrolases"/>
    <property type="match status" value="2"/>
</dbReference>
<evidence type="ECO:0000259" key="7">
    <source>
        <dbReference type="PROSITE" id="PS51192"/>
    </source>
</evidence>
<feature type="compositionally biased region" description="Basic residues" evidence="6">
    <location>
        <begin position="253"/>
        <end position="263"/>
    </location>
</feature>
<dbReference type="STRING" id="1036612.A0A1L9TS68"/>
<dbReference type="Pfam" id="PF00176">
    <property type="entry name" value="SNF2-rel_dom"/>
    <property type="match status" value="1"/>
</dbReference>
<dbReference type="PROSITE" id="PS51192">
    <property type="entry name" value="HELICASE_ATP_BIND_1"/>
    <property type="match status" value="1"/>
</dbReference>
<dbReference type="Pfam" id="PF00271">
    <property type="entry name" value="Helicase_C"/>
    <property type="match status" value="1"/>
</dbReference>
<dbReference type="OrthoDB" id="1699231at2759"/>
<reference evidence="10" key="1">
    <citation type="journal article" date="2017" name="Genome Biol.">
        <title>Comparative genomics reveals high biological diversity and specific adaptations in the industrially and medically important fungal genus Aspergillus.</title>
        <authorList>
            <person name="de Vries R.P."/>
            <person name="Riley R."/>
            <person name="Wiebenga A."/>
            <person name="Aguilar-Osorio G."/>
            <person name="Amillis S."/>
            <person name="Uchima C.A."/>
            <person name="Anderluh G."/>
            <person name="Asadollahi M."/>
            <person name="Askin M."/>
            <person name="Barry K."/>
            <person name="Battaglia E."/>
            <person name="Bayram O."/>
            <person name="Benocci T."/>
            <person name="Braus-Stromeyer S.A."/>
            <person name="Caldana C."/>
            <person name="Canovas D."/>
            <person name="Cerqueira G.C."/>
            <person name="Chen F."/>
            <person name="Chen W."/>
            <person name="Choi C."/>
            <person name="Clum A."/>
            <person name="Dos Santos R.A."/>
            <person name="Damasio A.R."/>
            <person name="Diallinas G."/>
            <person name="Emri T."/>
            <person name="Fekete E."/>
            <person name="Flipphi M."/>
            <person name="Freyberg S."/>
            <person name="Gallo A."/>
            <person name="Gournas C."/>
            <person name="Habgood R."/>
            <person name="Hainaut M."/>
            <person name="Harispe M.L."/>
            <person name="Henrissat B."/>
            <person name="Hilden K.S."/>
            <person name="Hope R."/>
            <person name="Hossain A."/>
            <person name="Karabika E."/>
            <person name="Karaffa L."/>
            <person name="Karanyi Z."/>
            <person name="Krasevec N."/>
            <person name="Kuo A."/>
            <person name="Kusch H."/>
            <person name="LaButti K."/>
            <person name="Lagendijk E.L."/>
            <person name="Lapidus A."/>
            <person name="Levasseur A."/>
            <person name="Lindquist E."/>
            <person name="Lipzen A."/>
            <person name="Logrieco A.F."/>
            <person name="MacCabe A."/>
            <person name="Maekelae M.R."/>
            <person name="Malavazi I."/>
            <person name="Melin P."/>
            <person name="Meyer V."/>
            <person name="Mielnichuk N."/>
            <person name="Miskei M."/>
            <person name="Molnar A.P."/>
            <person name="Mule G."/>
            <person name="Ngan C.Y."/>
            <person name="Orejas M."/>
            <person name="Orosz E."/>
            <person name="Ouedraogo J.P."/>
            <person name="Overkamp K.M."/>
            <person name="Park H.-S."/>
            <person name="Perrone G."/>
            <person name="Piumi F."/>
            <person name="Punt P.J."/>
            <person name="Ram A.F."/>
            <person name="Ramon A."/>
            <person name="Rauscher S."/>
            <person name="Record E."/>
            <person name="Riano-Pachon D.M."/>
            <person name="Robert V."/>
            <person name="Roehrig J."/>
            <person name="Ruller R."/>
            <person name="Salamov A."/>
            <person name="Salih N.S."/>
            <person name="Samson R.A."/>
            <person name="Sandor E."/>
            <person name="Sanguinetti M."/>
            <person name="Schuetze T."/>
            <person name="Sepcic K."/>
            <person name="Shelest E."/>
            <person name="Sherlock G."/>
            <person name="Sophianopoulou V."/>
            <person name="Squina F.M."/>
            <person name="Sun H."/>
            <person name="Susca A."/>
            <person name="Todd R.B."/>
            <person name="Tsang A."/>
            <person name="Unkles S.E."/>
            <person name="van de Wiele N."/>
            <person name="van Rossen-Uffink D."/>
            <person name="Oliveira J.V."/>
            <person name="Vesth T.C."/>
            <person name="Visser J."/>
            <person name="Yu J.-H."/>
            <person name="Zhou M."/>
            <person name="Andersen M.R."/>
            <person name="Archer D.B."/>
            <person name="Baker S.E."/>
            <person name="Benoit I."/>
            <person name="Brakhage A.A."/>
            <person name="Braus G.H."/>
            <person name="Fischer R."/>
            <person name="Frisvad J.C."/>
            <person name="Goldman G.H."/>
            <person name="Houbraken J."/>
            <person name="Oakley B."/>
            <person name="Pocsi I."/>
            <person name="Scazzocchio C."/>
            <person name="Seiboth B."/>
            <person name="vanKuyk P.A."/>
            <person name="Wortman J."/>
            <person name="Dyer P.S."/>
            <person name="Grigoriev I.V."/>
        </authorList>
    </citation>
    <scope>NUCLEOTIDE SEQUENCE [LARGE SCALE GENOMIC DNA]</scope>
    <source>
        <strain evidence="10">CBS 593.65</strain>
    </source>
</reference>
<evidence type="ECO:0000256" key="4">
    <source>
        <dbReference type="ARBA" id="ARBA00022840"/>
    </source>
</evidence>
<dbReference type="Gene3D" id="3.40.50.10810">
    <property type="entry name" value="Tandem AAA-ATPase domain"/>
    <property type="match status" value="1"/>
</dbReference>
<dbReference type="InterPro" id="IPR027417">
    <property type="entry name" value="P-loop_NTPase"/>
</dbReference>